<keyword evidence="2" id="KW-1185">Reference proteome</keyword>
<sequence>MEITSKFKTIGYAFVLGAFMFACSQETQNETNAEVNEAQTEMNAEIDEAEMETRTAYDDFSAWVDTNTERAETVTKDEYREMRAEYKRREAEVEAESSTWDDETRRAWENTKAEWNEFENKVQKRLGKIDDIDVDVDVNRDNN</sequence>
<proteinExistence type="predicted"/>
<dbReference type="AlphaFoldDB" id="A0A2T5YJB3"/>
<comment type="caution">
    <text evidence="1">The sequence shown here is derived from an EMBL/GenBank/DDBJ whole genome shotgun (WGS) entry which is preliminary data.</text>
</comment>
<dbReference type="PROSITE" id="PS51257">
    <property type="entry name" value="PROKAR_LIPOPROTEIN"/>
    <property type="match status" value="1"/>
</dbReference>
<name>A0A2T5YJB3_9BACT</name>
<dbReference type="RefSeq" id="WP_108211511.1">
    <property type="nucleotide sequence ID" value="NZ_QBKI01000004.1"/>
</dbReference>
<dbReference type="Proteomes" id="UP000244225">
    <property type="component" value="Unassembled WGS sequence"/>
</dbReference>
<protein>
    <submittedName>
        <fullName evidence="1">Uncharacterized protein</fullName>
    </submittedName>
</protein>
<reference evidence="1 2" key="1">
    <citation type="submission" date="2018-04" db="EMBL/GenBank/DDBJ databases">
        <title>Genomic Encyclopedia of Archaeal and Bacterial Type Strains, Phase II (KMG-II): from individual species to whole genera.</title>
        <authorList>
            <person name="Goeker M."/>
        </authorList>
    </citation>
    <scope>NUCLEOTIDE SEQUENCE [LARGE SCALE GENOMIC DNA]</scope>
    <source>
        <strain evidence="1 2">DSM 100162</strain>
    </source>
</reference>
<accession>A0A2T5YJB3</accession>
<evidence type="ECO:0000313" key="1">
    <source>
        <dbReference type="EMBL" id="PTX19391.1"/>
    </source>
</evidence>
<organism evidence="1 2">
    <name type="scientific">Pontibacter mucosus</name>
    <dbReference type="NCBI Taxonomy" id="1649266"/>
    <lineage>
        <taxon>Bacteria</taxon>
        <taxon>Pseudomonadati</taxon>
        <taxon>Bacteroidota</taxon>
        <taxon>Cytophagia</taxon>
        <taxon>Cytophagales</taxon>
        <taxon>Hymenobacteraceae</taxon>
        <taxon>Pontibacter</taxon>
    </lineage>
</organism>
<gene>
    <name evidence="1" type="ORF">C8N40_104122</name>
</gene>
<evidence type="ECO:0000313" key="2">
    <source>
        <dbReference type="Proteomes" id="UP000244225"/>
    </source>
</evidence>
<dbReference type="OrthoDB" id="852971at2"/>
<dbReference type="EMBL" id="QBKI01000004">
    <property type="protein sequence ID" value="PTX19391.1"/>
    <property type="molecule type" value="Genomic_DNA"/>
</dbReference>